<dbReference type="Pfam" id="PF03031">
    <property type="entry name" value="NIF"/>
    <property type="match status" value="1"/>
</dbReference>
<dbReference type="InterPro" id="IPR023214">
    <property type="entry name" value="HAD_sf"/>
</dbReference>
<dbReference type="FunFam" id="3.40.50.1000:FF:000257">
    <property type="entry name" value="Haloacid dehalogenase-like hydrolase (HAD) superfamily protein"/>
    <property type="match status" value="1"/>
</dbReference>
<dbReference type="SMART" id="SM00577">
    <property type="entry name" value="CPDc"/>
    <property type="match status" value="1"/>
</dbReference>
<gene>
    <name evidence="3" type="ORF">OLEA9_A010635</name>
</gene>
<dbReference type="Gene3D" id="3.40.50.1000">
    <property type="entry name" value="HAD superfamily/HAD-like"/>
    <property type="match status" value="1"/>
</dbReference>
<dbReference type="AlphaFoldDB" id="A0A8S0R9K5"/>
<keyword evidence="1" id="KW-0653">Protein transport</keyword>
<comment type="function">
    <text evidence="1">Essential component of the TIM23 complex, a complex that mediates the translocation of transit peptide-containing proteins across the mitochondrial inner membrane.</text>
</comment>
<organism evidence="3 4">
    <name type="scientific">Olea europaea subsp. europaea</name>
    <dbReference type="NCBI Taxonomy" id="158383"/>
    <lineage>
        <taxon>Eukaryota</taxon>
        <taxon>Viridiplantae</taxon>
        <taxon>Streptophyta</taxon>
        <taxon>Embryophyta</taxon>
        <taxon>Tracheophyta</taxon>
        <taxon>Spermatophyta</taxon>
        <taxon>Magnoliopsida</taxon>
        <taxon>eudicotyledons</taxon>
        <taxon>Gunneridae</taxon>
        <taxon>Pentapetalae</taxon>
        <taxon>asterids</taxon>
        <taxon>lamiids</taxon>
        <taxon>Lamiales</taxon>
        <taxon>Oleaceae</taxon>
        <taxon>Oleeae</taxon>
        <taxon>Olea</taxon>
    </lineage>
</organism>
<keyword evidence="1" id="KW-0809">Transit peptide</keyword>
<dbReference type="InterPro" id="IPR036412">
    <property type="entry name" value="HAD-like_sf"/>
</dbReference>
<keyword evidence="1" id="KW-0496">Mitochondrion</keyword>
<dbReference type="PANTHER" id="PTHR12210">
    <property type="entry name" value="DULLARD PROTEIN PHOSPHATASE"/>
    <property type="match status" value="1"/>
</dbReference>
<dbReference type="GO" id="GO:0005744">
    <property type="term" value="C:TIM23 mitochondrial import inner membrane translocase complex"/>
    <property type="evidence" value="ECO:0007669"/>
    <property type="project" value="UniProtKB-UniRule"/>
</dbReference>
<proteinExistence type="inferred from homology"/>
<dbReference type="InterPro" id="IPR004274">
    <property type="entry name" value="FCP1_dom"/>
</dbReference>
<comment type="subunit">
    <text evidence="1">Component of the TIM23 complex.</text>
</comment>
<dbReference type="SUPFAM" id="SSF56784">
    <property type="entry name" value="HAD-like"/>
    <property type="match status" value="1"/>
</dbReference>
<protein>
    <recommendedName>
        <fullName evidence="1">Mitochondrial import inner membrane translocase subunit TIM50</fullName>
    </recommendedName>
</protein>
<keyword evidence="4" id="KW-1185">Reference proteome</keyword>
<evidence type="ECO:0000313" key="4">
    <source>
        <dbReference type="Proteomes" id="UP000594638"/>
    </source>
</evidence>
<reference evidence="3 4" key="1">
    <citation type="submission" date="2019-12" db="EMBL/GenBank/DDBJ databases">
        <authorList>
            <person name="Alioto T."/>
            <person name="Alioto T."/>
            <person name="Gomez Garrido J."/>
        </authorList>
    </citation>
    <scope>NUCLEOTIDE SEQUENCE [LARGE SCALE GENOMIC DNA]</scope>
</reference>
<dbReference type="EMBL" id="CACTIH010002249">
    <property type="protein sequence ID" value="CAA2975304.1"/>
    <property type="molecule type" value="Genomic_DNA"/>
</dbReference>
<comment type="caution">
    <text evidence="3">The sequence shown here is derived from an EMBL/GenBank/DDBJ whole genome shotgun (WGS) entry which is preliminary data.</text>
</comment>
<dbReference type="PROSITE" id="PS50969">
    <property type="entry name" value="FCP1"/>
    <property type="match status" value="1"/>
</dbReference>
<comment type="subcellular location">
    <subcellularLocation>
        <location evidence="1">Mitochondrion inner membrane</location>
        <topology evidence="1">Single-pass membrane protein</topology>
    </subcellularLocation>
</comment>
<sequence length="367" mass="41828">MRRFTTDNGKREVSDVPTVNSKTIERGLLFNPHCLVNTTEQEILYMTNNHPNEDLHEATPVNNGELCNLVSAEGDILNPGASSSNTFGNNPSPQLDQEEQSKIVDTVHLQLHCGSSRDNASGAMNEDINLALEKTSGGCIRKKLLVLDVNGLLLDISSVVPYDYDPDAIISKKAVFKRPYCDDFLKFCFERFNVGVWSSRNKRNVESVLDFLMGNDKCKLLFCWDQSHCTYTDFNTIENREKPLLLKKLKKLWEKRVPDLPWERGEYNESNTLLLDDSPYKAICNPPYTAIFPYTYRFRDRRDKSLGPVGDLRVYLEGLALADDVQEYVKQNPFGQRPITERNLSWRFYLRVIEANSSPPPDTGDDG</sequence>
<feature type="domain" description="FCP1 homology" evidence="2">
    <location>
        <begin position="138"/>
        <end position="319"/>
    </location>
</feature>
<dbReference type="InterPro" id="IPR050365">
    <property type="entry name" value="TIM50"/>
</dbReference>
<evidence type="ECO:0000256" key="1">
    <source>
        <dbReference type="RuleBase" id="RU365079"/>
    </source>
</evidence>
<comment type="similarity">
    <text evidence="1">Belongs to the TIM50 family.</text>
</comment>
<accession>A0A8S0R9K5</accession>
<dbReference type="Proteomes" id="UP000594638">
    <property type="component" value="Unassembled WGS sequence"/>
</dbReference>
<keyword evidence="1" id="KW-0811">Translocation</keyword>
<dbReference type="OrthoDB" id="1711508at2759"/>
<dbReference type="Gramene" id="OE9A010635T1">
    <property type="protein sequence ID" value="OE9A010635C1"/>
    <property type="gene ID" value="OE9A010635"/>
</dbReference>
<evidence type="ECO:0000259" key="2">
    <source>
        <dbReference type="PROSITE" id="PS50969"/>
    </source>
</evidence>
<keyword evidence="1" id="KW-0813">Transport</keyword>
<dbReference type="GO" id="GO:0015031">
    <property type="term" value="P:protein transport"/>
    <property type="evidence" value="ECO:0007669"/>
    <property type="project" value="UniProtKB-KW"/>
</dbReference>
<evidence type="ECO:0000313" key="3">
    <source>
        <dbReference type="EMBL" id="CAA2975304.1"/>
    </source>
</evidence>
<name>A0A8S0R9K5_OLEEU</name>